<evidence type="ECO:0000313" key="4">
    <source>
        <dbReference type="EMBL" id="VYT14436.1"/>
    </source>
</evidence>
<name>A0A6N2UGE8_9FIRM</name>
<dbReference type="PANTHER" id="PTHR30204">
    <property type="entry name" value="REDOX-CYCLING DRUG-SENSING TRANSCRIPTIONAL ACTIVATOR SOXR"/>
    <property type="match status" value="1"/>
</dbReference>
<accession>A0A6N2UGE8</accession>
<proteinExistence type="predicted"/>
<dbReference type="PROSITE" id="PS50937">
    <property type="entry name" value="HTH_MERR_2"/>
    <property type="match status" value="1"/>
</dbReference>
<sequence length="256" mass="30449">MKKQFHIGEISEFFNLPASTLRHWESTGILAPKKNHENNYREYTIEDFMNLSDIIFYKSLGLPLKQIQTMEQSTPEEHSFLLHEKIDELVQQQQELKHRMQKLRNHLNAINTLNELKSHPFTEVDIDTDCIVSFDLGEIEKLRQYIENPYLYSRVQHSEHIQSELRGLTIPSEQRSLFPDTQVLWVKTRHRYIACLMKEEVTEGFPNNLSQLLSQIQKTYRTGFIISRFLLRAKENGKLYDFYKTFVEIEEDSYLC</sequence>
<evidence type="ECO:0000256" key="1">
    <source>
        <dbReference type="ARBA" id="ARBA00023125"/>
    </source>
</evidence>
<dbReference type="Gene3D" id="1.10.1660.10">
    <property type="match status" value="1"/>
</dbReference>
<dbReference type="InterPro" id="IPR000551">
    <property type="entry name" value="MerR-type_HTH_dom"/>
</dbReference>
<protein>
    <submittedName>
        <fullName evidence="4">HTH-type transcriptional activator TipA</fullName>
    </submittedName>
</protein>
<evidence type="ECO:0000256" key="2">
    <source>
        <dbReference type="SAM" id="Coils"/>
    </source>
</evidence>
<dbReference type="SUPFAM" id="SSF46955">
    <property type="entry name" value="Putative DNA-binding domain"/>
    <property type="match status" value="1"/>
</dbReference>
<reference evidence="4" key="1">
    <citation type="submission" date="2019-11" db="EMBL/GenBank/DDBJ databases">
        <authorList>
            <person name="Feng L."/>
        </authorList>
    </citation>
    <scope>NUCLEOTIDE SEQUENCE</scope>
    <source>
        <strain evidence="4">CnexileLFYP112</strain>
    </source>
</reference>
<dbReference type="Pfam" id="PF13411">
    <property type="entry name" value="MerR_1"/>
    <property type="match status" value="1"/>
</dbReference>
<gene>
    <name evidence="4" type="primary">tipA</name>
    <name evidence="4" type="ORF">CNLFYP112_01982</name>
</gene>
<keyword evidence="1" id="KW-0238">DNA-binding</keyword>
<organism evidence="4">
    <name type="scientific">[Clostridium] nexile</name>
    <dbReference type="NCBI Taxonomy" id="29361"/>
    <lineage>
        <taxon>Bacteria</taxon>
        <taxon>Bacillati</taxon>
        <taxon>Bacillota</taxon>
        <taxon>Clostridia</taxon>
        <taxon>Lachnospirales</taxon>
        <taxon>Lachnospiraceae</taxon>
        <taxon>Tyzzerella</taxon>
    </lineage>
</organism>
<feature type="coiled-coil region" evidence="2">
    <location>
        <begin position="86"/>
        <end position="113"/>
    </location>
</feature>
<dbReference type="InterPro" id="IPR009061">
    <property type="entry name" value="DNA-bd_dom_put_sf"/>
</dbReference>
<dbReference type="SMART" id="SM00422">
    <property type="entry name" value="HTH_MERR"/>
    <property type="match status" value="1"/>
</dbReference>
<feature type="domain" description="HTH merR-type" evidence="3">
    <location>
        <begin position="4"/>
        <end position="73"/>
    </location>
</feature>
<evidence type="ECO:0000259" key="3">
    <source>
        <dbReference type="PROSITE" id="PS50937"/>
    </source>
</evidence>
<dbReference type="GO" id="GO:0003677">
    <property type="term" value="F:DNA binding"/>
    <property type="evidence" value="ECO:0007669"/>
    <property type="project" value="UniProtKB-KW"/>
</dbReference>
<keyword evidence="2" id="KW-0175">Coiled coil</keyword>
<dbReference type="PANTHER" id="PTHR30204:SF96">
    <property type="entry name" value="CHROMOSOME-ANCHORING PROTEIN RACA"/>
    <property type="match status" value="1"/>
</dbReference>
<dbReference type="InterPro" id="IPR047057">
    <property type="entry name" value="MerR_fam"/>
</dbReference>
<dbReference type="EMBL" id="CACRTG010000015">
    <property type="protein sequence ID" value="VYT14436.1"/>
    <property type="molecule type" value="Genomic_DNA"/>
</dbReference>
<dbReference type="GO" id="GO:0003700">
    <property type="term" value="F:DNA-binding transcription factor activity"/>
    <property type="evidence" value="ECO:0007669"/>
    <property type="project" value="InterPro"/>
</dbReference>
<dbReference type="AlphaFoldDB" id="A0A6N2UGE8"/>